<feature type="transmembrane region" description="Helical" evidence="1">
    <location>
        <begin position="138"/>
        <end position="159"/>
    </location>
</feature>
<protein>
    <recommendedName>
        <fullName evidence="4">DUF2243 domain-containing protein</fullName>
    </recommendedName>
</protein>
<accession>A0A1Z4LPL7</accession>
<evidence type="ECO:0000256" key="1">
    <source>
        <dbReference type="SAM" id="Phobius"/>
    </source>
</evidence>
<reference evidence="2 3" key="1">
    <citation type="submission" date="2017-06" db="EMBL/GenBank/DDBJ databases">
        <title>Genome sequencing of cyanobaciteial culture collection at National Institute for Environmental Studies (NIES).</title>
        <authorList>
            <person name="Hirose Y."/>
            <person name="Shimura Y."/>
            <person name="Fujisawa T."/>
            <person name="Nakamura Y."/>
            <person name="Kawachi M."/>
        </authorList>
    </citation>
    <scope>NUCLEOTIDE SEQUENCE [LARGE SCALE GENOMIC DNA]</scope>
    <source>
        <strain evidence="2 3">NIES-267</strain>
    </source>
</reference>
<feature type="transmembrane region" description="Helical" evidence="1">
    <location>
        <begin position="70"/>
        <end position="91"/>
    </location>
</feature>
<dbReference type="InterPro" id="IPR018719">
    <property type="entry name" value="DUF2243_membrane"/>
</dbReference>
<feature type="transmembrane region" description="Helical" evidence="1">
    <location>
        <begin position="103"/>
        <end position="126"/>
    </location>
</feature>
<gene>
    <name evidence="2" type="ORF">NIES267_26630</name>
</gene>
<dbReference type="Proteomes" id="UP000218418">
    <property type="component" value="Chromosome"/>
</dbReference>
<keyword evidence="1" id="KW-0472">Membrane</keyword>
<evidence type="ECO:0008006" key="4">
    <source>
        <dbReference type="Google" id="ProtNLM"/>
    </source>
</evidence>
<dbReference type="AlphaFoldDB" id="A0A1Z4LPL7"/>
<feature type="transmembrane region" description="Helical" evidence="1">
    <location>
        <begin position="20"/>
        <end position="44"/>
    </location>
</feature>
<proteinExistence type="predicted"/>
<sequence>MSIGLYIMDSSLASNQRKPLILAGICLGIGLGGFFDGIVLHQILQWHHMLSDVKPLTNRSNVDLNVLADGIFHVFDYVMTIVGVVLLWKVAKRDDVPWSSKTFFGSILIGIGLFDFVEGLIDHQILGVHHVKPGPNEFAWDMGFLALGLSLIVIGWVILQNTKSTVDSQK</sequence>
<organism evidence="2 3">
    <name type="scientific">Calothrix parasitica NIES-267</name>
    <dbReference type="NCBI Taxonomy" id="1973488"/>
    <lineage>
        <taxon>Bacteria</taxon>
        <taxon>Bacillati</taxon>
        <taxon>Cyanobacteriota</taxon>
        <taxon>Cyanophyceae</taxon>
        <taxon>Nostocales</taxon>
        <taxon>Calotrichaceae</taxon>
        <taxon>Calothrix</taxon>
    </lineage>
</organism>
<name>A0A1Z4LPL7_9CYAN</name>
<keyword evidence="3" id="KW-1185">Reference proteome</keyword>
<evidence type="ECO:0000313" key="2">
    <source>
        <dbReference type="EMBL" id="BAY83176.1"/>
    </source>
</evidence>
<dbReference type="Pfam" id="PF10002">
    <property type="entry name" value="DUF2243"/>
    <property type="match status" value="1"/>
</dbReference>
<dbReference type="EMBL" id="AP018227">
    <property type="protein sequence ID" value="BAY83176.1"/>
    <property type="molecule type" value="Genomic_DNA"/>
</dbReference>
<keyword evidence="1" id="KW-1133">Transmembrane helix</keyword>
<evidence type="ECO:0000313" key="3">
    <source>
        <dbReference type="Proteomes" id="UP000218418"/>
    </source>
</evidence>
<keyword evidence="1" id="KW-0812">Transmembrane</keyword>